<dbReference type="Gene3D" id="1.20.930.10">
    <property type="entry name" value="Conserved domain common to transcription factors TFIIS, elongin A, CRSP70"/>
    <property type="match status" value="1"/>
</dbReference>
<feature type="compositionally biased region" description="Acidic residues" evidence="3">
    <location>
        <begin position="209"/>
        <end position="218"/>
    </location>
</feature>
<dbReference type="InterPro" id="IPR001849">
    <property type="entry name" value="PH_domain"/>
</dbReference>
<feature type="region of interest" description="Disordered" evidence="3">
    <location>
        <begin position="91"/>
        <end position="163"/>
    </location>
</feature>
<evidence type="ECO:0000256" key="1">
    <source>
        <dbReference type="ARBA" id="ARBA00037992"/>
    </source>
</evidence>
<proteinExistence type="inferred from homology"/>
<organism evidence="6 7">
    <name type="scientific">Pythium oligandrum</name>
    <name type="common">Mycoparasitic fungus</name>
    <dbReference type="NCBI Taxonomy" id="41045"/>
    <lineage>
        <taxon>Eukaryota</taxon>
        <taxon>Sar</taxon>
        <taxon>Stramenopiles</taxon>
        <taxon>Oomycota</taxon>
        <taxon>Peronosporomycetes</taxon>
        <taxon>Pythiales</taxon>
        <taxon>Pythiaceae</taxon>
        <taxon>Pythium</taxon>
    </lineage>
</organism>
<comment type="similarity">
    <text evidence="1">Belongs to the IWS1 family.</text>
</comment>
<dbReference type="PANTHER" id="PTHR46010:SF1">
    <property type="entry name" value="PROTEIN IWS1 HOMOLOG"/>
    <property type="match status" value="1"/>
</dbReference>
<evidence type="ECO:0000256" key="2">
    <source>
        <dbReference type="PROSITE-ProRule" id="PRU00649"/>
    </source>
</evidence>
<feature type="domain" description="TFIIS N-terminal" evidence="5">
    <location>
        <begin position="427"/>
        <end position="504"/>
    </location>
</feature>
<feature type="compositionally biased region" description="Basic and acidic residues" evidence="3">
    <location>
        <begin position="181"/>
        <end position="205"/>
    </location>
</feature>
<dbReference type="OrthoDB" id="21124at2759"/>
<keyword evidence="7" id="KW-1185">Reference proteome</keyword>
<accession>A0A8K1CB40</accession>
<dbReference type="Proteomes" id="UP000794436">
    <property type="component" value="Unassembled WGS sequence"/>
</dbReference>
<dbReference type="GO" id="GO:0016973">
    <property type="term" value="P:poly(A)+ mRNA export from nucleus"/>
    <property type="evidence" value="ECO:0007669"/>
    <property type="project" value="TreeGrafter"/>
</dbReference>
<dbReference type="PANTHER" id="PTHR46010">
    <property type="entry name" value="PROTEIN IWS1 HOMOLOG"/>
    <property type="match status" value="1"/>
</dbReference>
<dbReference type="EMBL" id="SPLM01000108">
    <property type="protein sequence ID" value="TMW60051.1"/>
    <property type="molecule type" value="Genomic_DNA"/>
</dbReference>
<feature type="domain" description="PH" evidence="4">
    <location>
        <begin position="3"/>
        <end position="97"/>
    </location>
</feature>
<dbReference type="GO" id="GO:0005634">
    <property type="term" value="C:nucleus"/>
    <property type="evidence" value="ECO:0007669"/>
    <property type="project" value="UniProtKB-SubCell"/>
</dbReference>
<comment type="subcellular location">
    <subcellularLocation>
        <location evidence="2">Nucleus</location>
    </subcellularLocation>
</comment>
<gene>
    <name evidence="6" type="ORF">Poli38472_000093</name>
</gene>
<keyword evidence="2" id="KW-0539">Nucleus</keyword>
<dbReference type="InterPro" id="IPR011993">
    <property type="entry name" value="PH-like_dom_sf"/>
</dbReference>
<evidence type="ECO:0000259" key="5">
    <source>
        <dbReference type="PROSITE" id="PS51319"/>
    </source>
</evidence>
<evidence type="ECO:0000313" key="7">
    <source>
        <dbReference type="Proteomes" id="UP000794436"/>
    </source>
</evidence>
<dbReference type="Gene3D" id="2.30.29.30">
    <property type="entry name" value="Pleckstrin-homology domain (PH domain)/Phosphotyrosine-binding domain (PTB)"/>
    <property type="match status" value="1"/>
</dbReference>
<dbReference type="InterPro" id="IPR035441">
    <property type="entry name" value="TFIIS/LEDGF_dom_sf"/>
</dbReference>
<dbReference type="SUPFAM" id="SSF47676">
    <property type="entry name" value="Conserved domain common to transcription factors TFIIS, elongin A, CRSP70"/>
    <property type="match status" value="1"/>
</dbReference>
<dbReference type="AlphaFoldDB" id="A0A8K1CB40"/>
<evidence type="ECO:0000313" key="6">
    <source>
        <dbReference type="EMBL" id="TMW60051.1"/>
    </source>
</evidence>
<name>A0A8K1CB40_PYTOL</name>
<sequence>MELPELKGYLRKKSRQDRWQRRYFEATTHYLTYYKNRDSEKLLACIDLWRTQNIDLNPHDADKLEFSIQIGDQSYLLKAENADDAMRWVKGLRGRQSRPDGAPSETFSMRSERFDRESDASSDIGGRRPGYASSDTGSVGSTTKSRVQTHRASFTDSSMNPIVPNADAIAAGRYPMLKTDQQVRKYSNDPDESKMDEEEKKKRSINEMFGDDDSDDDDQIRPVSSNTTADASGLFGSDSESDEEEERKPRKKVAPPPSKKAKAASSSSSAKKQRRADKPAKPAPRRGSGDEYDSGDEIVRTKDDDAFIDQDDDLEDVLGEYDEDDQKFEDERPLPEDVGGRKEEDYFEETLKSLKTGRRAKMNLSVQEQEQIVQEVLYRMDKAHADDLASIAERKPALERIKYVDHAIRVLRKQQLQPTFLDFDLLSFIKKWIQPLEDGTLPNLGVRTKMLHMVARLPVMKEHLKRSGFGKVVMMLWKHPEETRDNKDLCRDLIERWSRAVFDKTLDYSKLAELEAEKAENMGYRRPERRQQQKPAVSRSEYGANPFSGRTSEPKDGPVTERAILPSQLRVDFLHRPQPKVDVQTAASMKVENNADTRKSRLSKRMLEIARPGRKSKRSVNLSIEGR</sequence>
<dbReference type="InterPro" id="IPR051037">
    <property type="entry name" value="RNAPII_TF_IWS1"/>
</dbReference>
<dbReference type="PROSITE" id="PS51319">
    <property type="entry name" value="TFIIS_N"/>
    <property type="match status" value="1"/>
</dbReference>
<protein>
    <recommendedName>
        <fullName evidence="8">TFIIS N-terminal domain-containing protein</fullName>
    </recommendedName>
</protein>
<evidence type="ECO:0000256" key="3">
    <source>
        <dbReference type="SAM" id="MobiDB-lite"/>
    </source>
</evidence>
<feature type="region of interest" description="Disordered" evidence="3">
    <location>
        <begin position="180"/>
        <end position="309"/>
    </location>
</feature>
<dbReference type="PROSITE" id="PS50003">
    <property type="entry name" value="PH_DOMAIN"/>
    <property type="match status" value="1"/>
</dbReference>
<feature type="compositionally biased region" description="Basic and acidic residues" evidence="3">
    <location>
        <begin position="522"/>
        <end position="531"/>
    </location>
</feature>
<feature type="region of interest" description="Disordered" evidence="3">
    <location>
        <begin position="522"/>
        <end position="559"/>
    </location>
</feature>
<feature type="compositionally biased region" description="Basic and acidic residues" evidence="3">
    <location>
        <begin position="110"/>
        <end position="119"/>
    </location>
</feature>
<evidence type="ECO:0000259" key="4">
    <source>
        <dbReference type="PROSITE" id="PS50003"/>
    </source>
</evidence>
<evidence type="ECO:0008006" key="8">
    <source>
        <dbReference type="Google" id="ProtNLM"/>
    </source>
</evidence>
<dbReference type="InterPro" id="IPR017923">
    <property type="entry name" value="TFIIS_N"/>
</dbReference>
<reference evidence="6" key="1">
    <citation type="submission" date="2019-03" db="EMBL/GenBank/DDBJ databases">
        <title>Long read genome sequence of the mycoparasitic Pythium oligandrum ATCC 38472 isolated from sugarbeet rhizosphere.</title>
        <authorList>
            <person name="Gaulin E."/>
        </authorList>
    </citation>
    <scope>NUCLEOTIDE SEQUENCE</scope>
    <source>
        <strain evidence="6">ATCC 38472_TT</strain>
    </source>
</reference>
<dbReference type="Pfam" id="PF00169">
    <property type="entry name" value="PH"/>
    <property type="match status" value="1"/>
</dbReference>
<feature type="compositionally biased region" description="Polar residues" evidence="3">
    <location>
        <begin position="133"/>
        <end position="160"/>
    </location>
</feature>
<feature type="region of interest" description="Disordered" evidence="3">
    <location>
        <begin position="575"/>
        <end position="627"/>
    </location>
</feature>
<dbReference type="Pfam" id="PF08711">
    <property type="entry name" value="Med26"/>
    <property type="match status" value="1"/>
</dbReference>
<dbReference type="SMART" id="SM00233">
    <property type="entry name" value="PH"/>
    <property type="match status" value="1"/>
</dbReference>
<comment type="caution">
    <text evidence="6">The sequence shown here is derived from an EMBL/GenBank/DDBJ whole genome shotgun (WGS) entry which is preliminary data.</text>
</comment>
<dbReference type="SUPFAM" id="SSF50729">
    <property type="entry name" value="PH domain-like"/>
    <property type="match status" value="1"/>
</dbReference>